<organism evidence="2 3">
    <name type="scientific">Archangium gephyra</name>
    <dbReference type="NCBI Taxonomy" id="48"/>
    <lineage>
        <taxon>Bacteria</taxon>
        <taxon>Pseudomonadati</taxon>
        <taxon>Myxococcota</taxon>
        <taxon>Myxococcia</taxon>
        <taxon>Myxococcales</taxon>
        <taxon>Cystobacterineae</taxon>
        <taxon>Archangiaceae</taxon>
        <taxon>Archangium</taxon>
    </lineage>
</organism>
<accession>A0ABX9JRE6</accession>
<evidence type="ECO:0000313" key="3">
    <source>
        <dbReference type="Proteomes" id="UP000256345"/>
    </source>
</evidence>
<feature type="chain" id="PRO_5046013264" description="IGFBP N-terminal domain-containing protein" evidence="1">
    <location>
        <begin position="20"/>
        <end position="444"/>
    </location>
</feature>
<dbReference type="Proteomes" id="UP000256345">
    <property type="component" value="Unassembled WGS sequence"/>
</dbReference>
<dbReference type="RefSeq" id="WP_211276521.1">
    <property type="nucleotide sequence ID" value="NZ_CP011509.1"/>
</dbReference>
<evidence type="ECO:0000256" key="1">
    <source>
        <dbReference type="SAM" id="SignalP"/>
    </source>
</evidence>
<name>A0ABX9JRE6_9BACT</name>
<keyword evidence="1" id="KW-0732">Signal</keyword>
<evidence type="ECO:0008006" key="4">
    <source>
        <dbReference type="Google" id="ProtNLM"/>
    </source>
</evidence>
<proteinExistence type="predicted"/>
<reference evidence="2 3" key="1">
    <citation type="submission" date="2018-08" db="EMBL/GenBank/DDBJ databases">
        <title>Genomic Encyclopedia of Archaeal and Bacterial Type Strains, Phase II (KMG-II): from individual species to whole genera.</title>
        <authorList>
            <person name="Goeker M."/>
        </authorList>
    </citation>
    <scope>NUCLEOTIDE SEQUENCE [LARGE SCALE GENOMIC DNA]</scope>
    <source>
        <strain evidence="2 3">DSM 2261</strain>
    </source>
</reference>
<feature type="signal peptide" evidence="1">
    <location>
        <begin position="1"/>
        <end position="19"/>
    </location>
</feature>
<protein>
    <recommendedName>
        <fullName evidence="4">IGFBP N-terminal domain-containing protein</fullName>
    </recommendedName>
</protein>
<evidence type="ECO:0000313" key="2">
    <source>
        <dbReference type="EMBL" id="REG25102.1"/>
    </source>
</evidence>
<comment type="caution">
    <text evidence="2">The sequence shown here is derived from an EMBL/GenBank/DDBJ whole genome shotgun (WGS) entry which is preliminary data.</text>
</comment>
<dbReference type="PROSITE" id="PS51257">
    <property type="entry name" value="PROKAR_LIPOPROTEIN"/>
    <property type="match status" value="1"/>
</dbReference>
<gene>
    <name evidence="2" type="ORF">ATI61_113166</name>
</gene>
<sequence length="444" mass="44672">MPVRALLTLAAVAFAVACAGCFCIPWPRCTPMTCTEARSNCGEVPDGCGGVLDCGTCRAPETCGGFGSPNVCGCTPRSCAERGADCGVIDNCGEPLDCGTCTGPQTCGGGGRPNVCGCTPVSCASAGANCGSLPDGCGRVLDCGSCMPPWTCGGGVGGRPNVCGCNLTTCADEGANCGTTLNDCAEPLYCGTCTAPETCGGGGTPNVCGCRPTTCAASGATCGVITDGCGGTLDCGPCPPRCGNGRLETGEQCDDGNTVDGDLCSASCLLEAGCPPVPDAPTTGLEPGTARGSLSVELAPRTIEWNSAAFVPIRGTTQFQLIVSNDPRLCDTLVNTNQYTETDRCPEDYCSLCPGCFGKRNGYAYLTATFDQSSPAGSATGHLSFVDDQANVVGWGFRMAVDGAITPGSTALTGQLEICNTKYGAYGTGRFHATLCVGGLPINH</sequence>
<dbReference type="EMBL" id="QUMU01000013">
    <property type="protein sequence ID" value="REG25102.1"/>
    <property type="molecule type" value="Genomic_DNA"/>
</dbReference>
<keyword evidence="3" id="KW-1185">Reference proteome</keyword>